<keyword evidence="1" id="KW-1133">Transmembrane helix</keyword>
<proteinExistence type="predicted"/>
<evidence type="ECO:0000256" key="1">
    <source>
        <dbReference type="SAM" id="Phobius"/>
    </source>
</evidence>
<dbReference type="Proteomes" id="UP000602124">
    <property type="component" value="Unassembled WGS sequence"/>
</dbReference>
<feature type="transmembrane region" description="Helical" evidence="1">
    <location>
        <begin position="27"/>
        <end position="47"/>
    </location>
</feature>
<keyword evidence="3" id="KW-1185">Reference proteome</keyword>
<evidence type="ECO:0008006" key="4">
    <source>
        <dbReference type="Google" id="ProtNLM"/>
    </source>
</evidence>
<gene>
    <name evidence="2" type="ORF">JEQ47_03090</name>
</gene>
<organism evidence="2 3">
    <name type="scientific">Devosia sediminis</name>
    <dbReference type="NCBI Taxonomy" id="2798801"/>
    <lineage>
        <taxon>Bacteria</taxon>
        <taxon>Pseudomonadati</taxon>
        <taxon>Pseudomonadota</taxon>
        <taxon>Alphaproteobacteria</taxon>
        <taxon>Hyphomicrobiales</taxon>
        <taxon>Devosiaceae</taxon>
        <taxon>Devosia</taxon>
    </lineage>
</organism>
<comment type="caution">
    <text evidence="2">The sequence shown here is derived from an EMBL/GenBank/DDBJ whole genome shotgun (WGS) entry which is preliminary data.</text>
</comment>
<name>A0A934ISV3_9HYPH</name>
<protein>
    <recommendedName>
        <fullName evidence="4">Co-chaperone DjlA N-terminal domain-containing protein</fullName>
    </recommendedName>
</protein>
<evidence type="ECO:0000313" key="2">
    <source>
        <dbReference type="EMBL" id="MBJ3783697.1"/>
    </source>
</evidence>
<keyword evidence="1" id="KW-0812">Transmembrane</keyword>
<dbReference type="AlphaFoldDB" id="A0A934ISV3"/>
<dbReference type="EMBL" id="JAEKMH010000001">
    <property type="protein sequence ID" value="MBJ3783697.1"/>
    <property type="molecule type" value="Genomic_DNA"/>
</dbReference>
<keyword evidence="1" id="KW-0472">Membrane</keyword>
<accession>A0A934ISV3</accession>
<sequence>MKHKTRTYACNTSAGLSTLLPMSLREITMHILALLGAIVAGAGIWYWRFRQARDIGGEIFDAVGTVRGVYKRHHFRKKAEGSVLNSVDDPALAAAIFLFALANEADRSDPAAEQKIRRQLEAIVPAGKLDEVLAYAAWAARSVIDPQDCVRRFKTLWRDRLDATERDDLVAMAKSVAAATPSPRPTQALAIEALRTALDPENRRP</sequence>
<reference evidence="2" key="1">
    <citation type="submission" date="2020-12" db="EMBL/GenBank/DDBJ databases">
        <title>Devosia sp. MSA67 isolated from Mo River.</title>
        <authorList>
            <person name="Ma F."/>
            <person name="Zi Z."/>
        </authorList>
    </citation>
    <scope>NUCLEOTIDE SEQUENCE</scope>
    <source>
        <strain evidence="2">MSA67</strain>
    </source>
</reference>
<evidence type="ECO:0000313" key="3">
    <source>
        <dbReference type="Proteomes" id="UP000602124"/>
    </source>
</evidence>